<dbReference type="EMBL" id="KC246804">
    <property type="protein sequence ID" value="AHF24740.1"/>
    <property type="molecule type" value="Genomic_DNA"/>
</dbReference>
<evidence type="ECO:0000256" key="1">
    <source>
        <dbReference type="SAM" id="Phobius"/>
    </source>
</evidence>
<sequence length="145" mass="15673">MKKTILGVPAGGFIAVIAFCVTGILIGSFRDFQINAALAGKTEIGAFFATYGSYFSYCLYPAAGMCLYKGLRKKGDSWRQPGAVLLCIAFFSRGLLQQQLQRKQSARAFRLYSRGVLASAVRLQLAFLGGALCMGTGRLLQDPGR</sequence>
<dbReference type="AlphaFoldDB" id="W0FP23"/>
<protein>
    <submittedName>
        <fullName evidence="2">Uncharacterized protein</fullName>
    </submittedName>
</protein>
<keyword evidence="1" id="KW-0812">Transmembrane</keyword>
<evidence type="ECO:0000313" key="2">
    <source>
        <dbReference type="EMBL" id="AHF24740.1"/>
    </source>
</evidence>
<accession>W0FP23</accession>
<keyword evidence="1" id="KW-0472">Membrane</keyword>
<feature type="transmembrane region" description="Helical" evidence="1">
    <location>
        <begin position="44"/>
        <end position="63"/>
    </location>
</feature>
<feature type="transmembrane region" description="Helical" evidence="1">
    <location>
        <begin position="12"/>
        <end position="32"/>
    </location>
</feature>
<keyword evidence="1" id="KW-1133">Transmembrane helix</keyword>
<organism evidence="2">
    <name type="scientific">uncultured bacterium Contig12</name>
    <dbReference type="NCBI Taxonomy" id="1393397"/>
    <lineage>
        <taxon>Bacteria</taxon>
        <taxon>environmental samples</taxon>
    </lineage>
</organism>
<reference evidence="2" key="1">
    <citation type="journal article" date="2013" name="PLoS ONE">
        <title>Metagenomic insights into the carbohydrate-active enzymes carried by the microorganisms adhering to solid digesta in the rumen of cows.</title>
        <authorList>
            <person name="Wang L."/>
            <person name="Hatem A."/>
            <person name="Catalyurek U.V."/>
            <person name="Morrison M."/>
            <person name="Yu Z."/>
        </authorList>
    </citation>
    <scope>NUCLEOTIDE SEQUENCE</scope>
</reference>
<proteinExistence type="predicted"/>
<name>W0FP23_9BACT</name>